<dbReference type="GeneID" id="6075705"/>
<accession>B0D6V6</accession>
<dbReference type="AlphaFoldDB" id="B0D6V6"/>
<gene>
    <name evidence="1" type="ORF">LACBIDRAFT_325975</name>
</gene>
<proteinExistence type="predicted"/>
<dbReference type="RefSeq" id="XP_001879639.1">
    <property type="nucleotide sequence ID" value="XM_001879604.1"/>
</dbReference>
<keyword evidence="2" id="KW-1185">Reference proteome</keyword>
<organism evidence="2">
    <name type="scientific">Laccaria bicolor (strain S238N-H82 / ATCC MYA-4686)</name>
    <name type="common">Bicoloured deceiver</name>
    <name type="synonym">Laccaria laccata var. bicolor</name>
    <dbReference type="NCBI Taxonomy" id="486041"/>
    <lineage>
        <taxon>Eukaryota</taxon>
        <taxon>Fungi</taxon>
        <taxon>Dikarya</taxon>
        <taxon>Basidiomycota</taxon>
        <taxon>Agaricomycotina</taxon>
        <taxon>Agaricomycetes</taxon>
        <taxon>Agaricomycetidae</taxon>
        <taxon>Agaricales</taxon>
        <taxon>Agaricineae</taxon>
        <taxon>Hydnangiaceae</taxon>
        <taxon>Laccaria</taxon>
    </lineage>
</organism>
<dbReference type="InParanoid" id="B0D6V6"/>
<dbReference type="HOGENOM" id="CLU_927704_0_0_1"/>
<evidence type="ECO:0000313" key="2">
    <source>
        <dbReference type="Proteomes" id="UP000001194"/>
    </source>
</evidence>
<dbReference type="KEGG" id="lbc:LACBIDRAFT_325975"/>
<dbReference type="Proteomes" id="UP000001194">
    <property type="component" value="Unassembled WGS sequence"/>
</dbReference>
<protein>
    <submittedName>
        <fullName evidence="1">Predicted protein</fullName>
    </submittedName>
</protein>
<name>B0D6V6_LACBS</name>
<dbReference type="EMBL" id="DS547099">
    <property type="protein sequence ID" value="EDR09290.1"/>
    <property type="molecule type" value="Genomic_DNA"/>
</dbReference>
<evidence type="ECO:0000313" key="1">
    <source>
        <dbReference type="EMBL" id="EDR09290.1"/>
    </source>
</evidence>
<reference evidence="1 2" key="1">
    <citation type="journal article" date="2008" name="Nature">
        <title>The genome of Laccaria bicolor provides insights into mycorrhizal symbiosis.</title>
        <authorList>
            <person name="Martin F."/>
            <person name="Aerts A."/>
            <person name="Ahren D."/>
            <person name="Brun A."/>
            <person name="Danchin E.G.J."/>
            <person name="Duchaussoy F."/>
            <person name="Gibon J."/>
            <person name="Kohler A."/>
            <person name="Lindquist E."/>
            <person name="Pereda V."/>
            <person name="Salamov A."/>
            <person name="Shapiro H.J."/>
            <person name="Wuyts J."/>
            <person name="Blaudez D."/>
            <person name="Buee M."/>
            <person name="Brokstein P."/>
            <person name="Canbaeck B."/>
            <person name="Cohen D."/>
            <person name="Courty P.E."/>
            <person name="Coutinho P.M."/>
            <person name="Delaruelle C."/>
            <person name="Detter J.C."/>
            <person name="Deveau A."/>
            <person name="DiFazio S."/>
            <person name="Duplessis S."/>
            <person name="Fraissinet-Tachet L."/>
            <person name="Lucic E."/>
            <person name="Frey-Klett P."/>
            <person name="Fourrey C."/>
            <person name="Feussner I."/>
            <person name="Gay G."/>
            <person name="Grimwood J."/>
            <person name="Hoegger P.J."/>
            <person name="Jain P."/>
            <person name="Kilaru S."/>
            <person name="Labbe J."/>
            <person name="Lin Y.C."/>
            <person name="Legue V."/>
            <person name="Le Tacon F."/>
            <person name="Marmeisse R."/>
            <person name="Melayah D."/>
            <person name="Montanini B."/>
            <person name="Muratet M."/>
            <person name="Nehls U."/>
            <person name="Niculita-Hirzel H."/>
            <person name="Oudot-Le Secq M.P."/>
            <person name="Peter M."/>
            <person name="Quesneville H."/>
            <person name="Rajashekar B."/>
            <person name="Reich M."/>
            <person name="Rouhier N."/>
            <person name="Schmutz J."/>
            <person name="Yin T."/>
            <person name="Chalot M."/>
            <person name="Henrissat B."/>
            <person name="Kuees U."/>
            <person name="Lucas S."/>
            <person name="Van de Peer Y."/>
            <person name="Podila G.K."/>
            <person name="Polle A."/>
            <person name="Pukkila P.J."/>
            <person name="Richardson P.M."/>
            <person name="Rouze P."/>
            <person name="Sanders I.R."/>
            <person name="Stajich J.E."/>
            <person name="Tunlid A."/>
            <person name="Tuskan G."/>
            <person name="Grigoriev I.V."/>
        </authorList>
    </citation>
    <scope>NUCLEOTIDE SEQUENCE [LARGE SCALE GENOMIC DNA]</scope>
    <source>
        <strain evidence="2">S238N-H82 / ATCC MYA-4686</strain>
    </source>
</reference>
<sequence length="300" mass="32011">MTVKHAQSTLVFHHGELGVRIIPLGASYVWALTNKRHSIAHHLTKTVFDLHEHVLQTKPTPLMPNVCSTTFKHAQPTLLFHHGKLGVWSSFQVLKAPPCLIFQAHEAPTEEQRERHNRTSLAALDPAKSDATVASLPNASPPVAASTKGRVVKASMMSGAQGLTFTGGHFSNVGGNINRGGRNRAASPGHQAPQLVSSEVVAEEITEAAFLENASYITAKGPGVRLDNAGGTRQSGKSGSVHAHMFTNLKISEFHSGTFTNAGGTIDGEESEDDDQDIPVAVPDVVEEGALLLGHCERPK</sequence>
<dbReference type="OrthoDB" id="10452547at2759"/>